<dbReference type="Gene3D" id="3.40.50.720">
    <property type="entry name" value="NAD(P)-binding Rossmann-like Domain"/>
    <property type="match status" value="1"/>
</dbReference>
<feature type="domain" description="3-hydroxyacyl-CoA dehydrogenase NAD binding" evidence="4">
    <location>
        <begin position="1"/>
        <end position="168"/>
    </location>
</feature>
<dbReference type="InterPro" id="IPR036291">
    <property type="entry name" value="NAD(P)-bd_dom_sf"/>
</dbReference>
<dbReference type="PANTHER" id="PTHR48075">
    <property type="entry name" value="3-HYDROXYACYL-COA DEHYDROGENASE FAMILY PROTEIN"/>
    <property type="match status" value="1"/>
</dbReference>
<dbReference type="Gene3D" id="1.10.1040.10">
    <property type="entry name" value="N-(1-d-carboxylethyl)-l-norvaline Dehydrogenase, domain 2"/>
    <property type="match status" value="1"/>
</dbReference>
<dbReference type="SUPFAM" id="SSF51735">
    <property type="entry name" value="NAD(P)-binding Rossmann-fold domains"/>
    <property type="match status" value="1"/>
</dbReference>
<name>A0A1J0WLP3_9RHOB</name>
<dbReference type="EMBL" id="CP018076">
    <property type="protein sequence ID" value="APE45260.1"/>
    <property type="molecule type" value="Genomic_DNA"/>
</dbReference>
<evidence type="ECO:0000313" key="5">
    <source>
        <dbReference type="EMBL" id="APE45260.1"/>
    </source>
</evidence>
<dbReference type="PIRSF" id="PIRSF000105">
    <property type="entry name" value="HCDH"/>
    <property type="match status" value="1"/>
</dbReference>
<evidence type="ECO:0008006" key="7">
    <source>
        <dbReference type="Google" id="ProtNLM"/>
    </source>
</evidence>
<keyword evidence="1" id="KW-0560">Oxidoreductase</keyword>
<evidence type="ECO:0000259" key="4">
    <source>
        <dbReference type="Pfam" id="PF02737"/>
    </source>
</evidence>
<dbReference type="Proteomes" id="UP000181897">
    <property type="component" value="Chromosome"/>
</dbReference>
<dbReference type="STRING" id="1917485.BOO69_02960"/>
<protein>
    <recommendedName>
        <fullName evidence="7">3-hydroxyacyl-CoA dehydrogenase family protein</fullName>
    </recommendedName>
</protein>
<dbReference type="InterPro" id="IPR006108">
    <property type="entry name" value="3HC_DH_C"/>
</dbReference>
<dbReference type="GO" id="GO:0008691">
    <property type="term" value="F:3-hydroxybutyryl-CoA dehydrogenase activity"/>
    <property type="evidence" value="ECO:0007669"/>
    <property type="project" value="TreeGrafter"/>
</dbReference>
<dbReference type="Pfam" id="PF00725">
    <property type="entry name" value="3HCDH"/>
    <property type="match status" value="1"/>
</dbReference>
<dbReference type="InterPro" id="IPR006176">
    <property type="entry name" value="3-OHacyl-CoA_DH_NAD-bd"/>
</dbReference>
<dbReference type="OrthoDB" id="9771883at2"/>
<evidence type="ECO:0000256" key="1">
    <source>
        <dbReference type="ARBA" id="ARBA00023002"/>
    </source>
</evidence>
<dbReference type="AlphaFoldDB" id="A0A1J0WLP3"/>
<gene>
    <name evidence="5" type="ORF">BOO69_02960</name>
</gene>
<organism evidence="5 6">
    <name type="scientific">Sulfitobacter alexandrii</name>
    <dbReference type="NCBI Taxonomy" id="1917485"/>
    <lineage>
        <taxon>Bacteria</taxon>
        <taxon>Pseudomonadati</taxon>
        <taxon>Pseudomonadota</taxon>
        <taxon>Alphaproteobacteria</taxon>
        <taxon>Rhodobacterales</taxon>
        <taxon>Roseobacteraceae</taxon>
        <taxon>Sulfitobacter</taxon>
    </lineage>
</organism>
<proteinExistence type="predicted"/>
<dbReference type="GO" id="GO:0006635">
    <property type="term" value="P:fatty acid beta-oxidation"/>
    <property type="evidence" value="ECO:0007669"/>
    <property type="project" value="TreeGrafter"/>
</dbReference>
<feature type="site" description="Important for catalytic activity" evidence="2">
    <location>
        <position position="127"/>
    </location>
</feature>
<evidence type="ECO:0000259" key="3">
    <source>
        <dbReference type="Pfam" id="PF00725"/>
    </source>
</evidence>
<evidence type="ECO:0000313" key="6">
    <source>
        <dbReference type="Proteomes" id="UP000181897"/>
    </source>
</evidence>
<dbReference type="InterPro" id="IPR013328">
    <property type="entry name" value="6PGD_dom2"/>
</dbReference>
<keyword evidence="6" id="KW-1185">Reference proteome</keyword>
<dbReference type="Pfam" id="PF02737">
    <property type="entry name" value="3HCDH_N"/>
    <property type="match status" value="1"/>
</dbReference>
<dbReference type="KEGG" id="suam:BOO69_02960"/>
<dbReference type="PANTHER" id="PTHR48075:SF5">
    <property type="entry name" value="3-HYDROXYBUTYRYL-COA DEHYDROGENASE"/>
    <property type="match status" value="1"/>
</dbReference>
<feature type="domain" description="3-hydroxyacyl-CoA dehydrogenase C-terminal" evidence="3">
    <location>
        <begin position="174"/>
        <end position="272"/>
    </location>
</feature>
<dbReference type="GO" id="GO:0070403">
    <property type="term" value="F:NAD+ binding"/>
    <property type="evidence" value="ECO:0007669"/>
    <property type="project" value="InterPro"/>
</dbReference>
<accession>A0A1J0WLP3</accession>
<evidence type="ECO:0000256" key="2">
    <source>
        <dbReference type="PIRSR" id="PIRSR000105-1"/>
    </source>
</evidence>
<reference evidence="5 6" key="1">
    <citation type="submission" date="2016-11" db="EMBL/GenBank/DDBJ databases">
        <title>Complete genome sequence of Sulfitobacter sp. AM1-D1, a toxic bacteria associated with marine dinoflagellate Alexandrium minutum in East China Sea.</title>
        <authorList>
            <person name="Yang Q."/>
            <person name="Zhang X."/>
            <person name="Tian X."/>
        </authorList>
    </citation>
    <scope>NUCLEOTIDE SEQUENCE [LARGE SCALE GENOMIC DNA]</scope>
    <source>
        <strain evidence="5 6">AM1-D1</strain>
    </source>
</reference>
<dbReference type="SUPFAM" id="SSF48179">
    <property type="entry name" value="6-phosphogluconate dehydrogenase C-terminal domain-like"/>
    <property type="match status" value="1"/>
</dbReference>
<dbReference type="InterPro" id="IPR008927">
    <property type="entry name" value="6-PGluconate_DH-like_C_sf"/>
</dbReference>
<dbReference type="InterPro" id="IPR022694">
    <property type="entry name" value="3-OHacyl-CoA_DH"/>
</dbReference>
<sequence length="304" mass="32832">MGHALALVHALGGCEVALHDVSAPVLAAAPGLIDGALDTLVQSGTVTQKAGGEALGRIRYTSVLPEAAEGAELVVEAVVESAEVKRAVYDELDRVCAAGAVWASNTSYLDVFPLMPRRRQDRAAIAHWYTPPYLIDLVDLAPGPGTDPQVISMLERFYAEMGKAPVVFDRLVPGYVANRLQMALNLECLRMIEEGWAGAEEIDRSIRHGLVARMAVLGHMRKMDFTGLEMVRNGVSAGTYQPPVSGRDSPVLRGLIEAGRSGVRDGAGFYDYAGESAEVLFRRRDQRIARMKRAIADIMEGDGE</sequence>